<reference evidence="4" key="1">
    <citation type="journal article" date="2014" name="Int. J. Syst. Evol. Microbiol.">
        <title>Complete genome sequence of Corynebacterium casei LMG S-19264T (=DSM 44701T), isolated from a smear-ripened cheese.</title>
        <authorList>
            <consortium name="US DOE Joint Genome Institute (JGI-PGF)"/>
            <person name="Walter F."/>
            <person name="Albersmeier A."/>
            <person name="Kalinowski J."/>
            <person name="Ruckert C."/>
        </authorList>
    </citation>
    <scope>NUCLEOTIDE SEQUENCE</scope>
    <source>
        <strain evidence="4">KCTC 32182</strain>
    </source>
</reference>
<comment type="caution">
    <text evidence="4">The sequence shown here is derived from an EMBL/GenBank/DDBJ whole genome shotgun (WGS) entry which is preliminary data.</text>
</comment>
<dbReference type="InterPro" id="IPR029058">
    <property type="entry name" value="AB_hydrolase_fold"/>
</dbReference>
<sequence>MTPLSEQPAVLLVHGLGGTEYDLGSLAKRLAETGFATSVPCLPGHGGTPSDLLEVRLEDWLDTVTSEYRALRSRHRTVHLAGFCLGALIALEVARLTDHRDNLLLLSPPLFLDGWALPSLTWARHFVYPFRRFTDHYRIDEADPFGIKNARIRGLIRKRFARGDRFHYPYVPLTTIRQVDRLRRTLLRGMGAVKAPTMIMHAEEDEITSLRSAQCIAGRIGGPCKLIVLNDSYHMILVDNEREAVMKLSLEFFGAPDDAPPRPEAAPQEASGWRHQALPV</sequence>
<keyword evidence="5" id="KW-1185">Reference proteome</keyword>
<evidence type="ECO:0000256" key="2">
    <source>
        <dbReference type="SAM" id="MobiDB-lite"/>
    </source>
</evidence>
<protein>
    <recommendedName>
        <fullName evidence="3">AB hydrolase-1 domain-containing protein</fullName>
    </recommendedName>
</protein>
<dbReference type="Proteomes" id="UP000645257">
    <property type="component" value="Unassembled WGS sequence"/>
</dbReference>
<dbReference type="EMBL" id="BMYX01000010">
    <property type="protein sequence ID" value="GGY16879.1"/>
    <property type="molecule type" value="Genomic_DNA"/>
</dbReference>
<gene>
    <name evidence="4" type="ORF">GCM10011289_20410</name>
</gene>
<evidence type="ECO:0000259" key="3">
    <source>
        <dbReference type="Pfam" id="PF12697"/>
    </source>
</evidence>
<evidence type="ECO:0000256" key="1">
    <source>
        <dbReference type="ARBA" id="ARBA00022801"/>
    </source>
</evidence>
<dbReference type="InterPro" id="IPR000073">
    <property type="entry name" value="AB_hydrolase_1"/>
</dbReference>
<keyword evidence="1" id="KW-0378">Hydrolase</keyword>
<proteinExistence type="predicted"/>
<organism evidence="4 5">
    <name type="scientific">Paludibacterium paludis</name>
    <dbReference type="NCBI Taxonomy" id="1225769"/>
    <lineage>
        <taxon>Bacteria</taxon>
        <taxon>Pseudomonadati</taxon>
        <taxon>Pseudomonadota</taxon>
        <taxon>Betaproteobacteria</taxon>
        <taxon>Neisseriales</taxon>
        <taxon>Chromobacteriaceae</taxon>
        <taxon>Paludibacterium</taxon>
    </lineage>
</organism>
<dbReference type="GO" id="GO:0016020">
    <property type="term" value="C:membrane"/>
    <property type="evidence" value="ECO:0007669"/>
    <property type="project" value="TreeGrafter"/>
</dbReference>
<dbReference type="PANTHER" id="PTHR43798:SF31">
    <property type="entry name" value="AB HYDROLASE SUPERFAMILY PROTEIN YCLE"/>
    <property type="match status" value="1"/>
</dbReference>
<dbReference type="InterPro" id="IPR050266">
    <property type="entry name" value="AB_hydrolase_sf"/>
</dbReference>
<dbReference type="SUPFAM" id="SSF53474">
    <property type="entry name" value="alpha/beta-Hydrolases"/>
    <property type="match status" value="1"/>
</dbReference>
<dbReference type="GO" id="GO:0052689">
    <property type="term" value="F:carboxylic ester hydrolase activity"/>
    <property type="evidence" value="ECO:0007669"/>
    <property type="project" value="InterPro"/>
</dbReference>
<dbReference type="InterPro" id="IPR012354">
    <property type="entry name" value="Esterase_lipase"/>
</dbReference>
<evidence type="ECO:0000313" key="5">
    <source>
        <dbReference type="Proteomes" id="UP000645257"/>
    </source>
</evidence>
<dbReference type="PIRSF" id="PIRSF017388">
    <property type="entry name" value="Esterase_lipase"/>
    <property type="match status" value="1"/>
</dbReference>
<feature type="region of interest" description="Disordered" evidence="2">
    <location>
        <begin position="257"/>
        <end position="280"/>
    </location>
</feature>
<evidence type="ECO:0000313" key="4">
    <source>
        <dbReference type="EMBL" id="GGY16879.1"/>
    </source>
</evidence>
<dbReference type="AlphaFoldDB" id="A0A918P3Z0"/>
<dbReference type="PANTHER" id="PTHR43798">
    <property type="entry name" value="MONOACYLGLYCEROL LIPASE"/>
    <property type="match status" value="1"/>
</dbReference>
<dbReference type="Pfam" id="PF12697">
    <property type="entry name" value="Abhydrolase_6"/>
    <property type="match status" value="1"/>
</dbReference>
<dbReference type="RefSeq" id="WP_189533935.1">
    <property type="nucleotide sequence ID" value="NZ_BMYX01000010.1"/>
</dbReference>
<name>A0A918P3Z0_9NEIS</name>
<reference evidence="4" key="2">
    <citation type="submission" date="2020-09" db="EMBL/GenBank/DDBJ databases">
        <authorList>
            <person name="Sun Q."/>
            <person name="Kim S."/>
        </authorList>
    </citation>
    <scope>NUCLEOTIDE SEQUENCE</scope>
    <source>
        <strain evidence="4">KCTC 32182</strain>
    </source>
</reference>
<feature type="domain" description="AB hydrolase-1" evidence="3">
    <location>
        <begin position="10"/>
        <end position="244"/>
    </location>
</feature>
<accession>A0A918P3Z0</accession>
<dbReference type="Gene3D" id="3.40.50.1820">
    <property type="entry name" value="alpha/beta hydrolase"/>
    <property type="match status" value="1"/>
</dbReference>